<dbReference type="RefSeq" id="WP_376865586.1">
    <property type="nucleotide sequence ID" value="NZ_JBHRYB010000005.1"/>
</dbReference>
<proteinExistence type="predicted"/>
<feature type="chain" id="PRO_5045337410" description="Cytochrome c" evidence="1">
    <location>
        <begin position="21"/>
        <end position="135"/>
    </location>
</feature>
<name>A0ABV7VRI1_9GAMM</name>
<dbReference type="InterPro" id="IPR010980">
    <property type="entry name" value="Cyt_c/b562"/>
</dbReference>
<feature type="signal peptide" evidence="1">
    <location>
        <begin position="1"/>
        <end position="20"/>
    </location>
</feature>
<dbReference type="SUPFAM" id="SSF47175">
    <property type="entry name" value="Cytochromes"/>
    <property type="match status" value="1"/>
</dbReference>
<evidence type="ECO:0000256" key="1">
    <source>
        <dbReference type="SAM" id="SignalP"/>
    </source>
</evidence>
<keyword evidence="3" id="KW-1185">Reference proteome</keyword>
<protein>
    <recommendedName>
        <fullName evidence="4">Cytochrome c</fullName>
    </recommendedName>
</protein>
<evidence type="ECO:0008006" key="4">
    <source>
        <dbReference type="Google" id="ProtNLM"/>
    </source>
</evidence>
<dbReference type="Gene3D" id="1.20.120.10">
    <property type="entry name" value="Cytochrome c/b562"/>
    <property type="match status" value="1"/>
</dbReference>
<gene>
    <name evidence="2" type="ORF">ACFOMG_06730</name>
</gene>
<organism evidence="2 3">
    <name type="scientific">Bacterioplanoides pacificum</name>
    <dbReference type="NCBI Taxonomy" id="1171596"/>
    <lineage>
        <taxon>Bacteria</taxon>
        <taxon>Pseudomonadati</taxon>
        <taxon>Pseudomonadota</taxon>
        <taxon>Gammaproteobacteria</taxon>
        <taxon>Oceanospirillales</taxon>
        <taxon>Oceanospirillaceae</taxon>
        <taxon>Bacterioplanoides</taxon>
    </lineage>
</organism>
<accession>A0ABV7VRI1</accession>
<dbReference type="Proteomes" id="UP001595722">
    <property type="component" value="Unassembled WGS sequence"/>
</dbReference>
<sequence>MNRLTALMISTLLLAPLAQADTRQPVSLEARQQAFVLDHMKSMLETIGAIQADLAQGKPQQVAQRVQQLKQHESDTKPQRLGRALPAGFRSMSKAMNQHWQVLLQPSQDDKKIQQQLHLLLNQCNACHRSYRLER</sequence>
<keyword evidence="1" id="KW-0732">Signal</keyword>
<reference evidence="3" key="1">
    <citation type="journal article" date="2019" name="Int. J. Syst. Evol. Microbiol.">
        <title>The Global Catalogue of Microorganisms (GCM) 10K type strain sequencing project: providing services to taxonomists for standard genome sequencing and annotation.</title>
        <authorList>
            <consortium name="The Broad Institute Genomics Platform"/>
            <consortium name="The Broad Institute Genome Sequencing Center for Infectious Disease"/>
            <person name="Wu L."/>
            <person name="Ma J."/>
        </authorList>
    </citation>
    <scope>NUCLEOTIDE SEQUENCE [LARGE SCALE GENOMIC DNA]</scope>
    <source>
        <strain evidence="3">KCTC 42424</strain>
    </source>
</reference>
<evidence type="ECO:0000313" key="3">
    <source>
        <dbReference type="Proteomes" id="UP001595722"/>
    </source>
</evidence>
<evidence type="ECO:0000313" key="2">
    <source>
        <dbReference type="EMBL" id="MFC3679804.1"/>
    </source>
</evidence>
<comment type="caution">
    <text evidence="2">The sequence shown here is derived from an EMBL/GenBank/DDBJ whole genome shotgun (WGS) entry which is preliminary data.</text>
</comment>
<dbReference type="EMBL" id="JBHRYB010000005">
    <property type="protein sequence ID" value="MFC3679804.1"/>
    <property type="molecule type" value="Genomic_DNA"/>
</dbReference>